<reference evidence="1" key="1">
    <citation type="submission" date="2022-05" db="EMBL/GenBank/DDBJ databases">
        <title>Draft genome sequence of Clostridium tertium strain CP3 isolated from Peru.</title>
        <authorList>
            <person name="Hurtado R."/>
            <person name="Lima L."/>
            <person name="Sousa T."/>
            <person name="Jaiswal A.K."/>
            <person name="Tiwari S."/>
            <person name="Maturrano L."/>
            <person name="Brenig B."/>
            <person name="Azevedo V."/>
        </authorList>
    </citation>
    <scope>NUCLEOTIDE SEQUENCE</scope>
    <source>
        <strain evidence="1">CP3</strain>
    </source>
</reference>
<dbReference type="Proteomes" id="UP001141183">
    <property type="component" value="Unassembled WGS sequence"/>
</dbReference>
<name>A0A9X3XR34_9CLOT</name>
<evidence type="ECO:0000313" key="2">
    <source>
        <dbReference type="Proteomes" id="UP001141183"/>
    </source>
</evidence>
<organism evidence="1 2">
    <name type="scientific">Clostridium tertium</name>
    <dbReference type="NCBI Taxonomy" id="1559"/>
    <lineage>
        <taxon>Bacteria</taxon>
        <taxon>Bacillati</taxon>
        <taxon>Bacillota</taxon>
        <taxon>Clostridia</taxon>
        <taxon>Eubacteriales</taxon>
        <taxon>Clostridiaceae</taxon>
        <taxon>Clostridium</taxon>
    </lineage>
</organism>
<gene>
    <name evidence="1" type="ORF">NE398_21030</name>
</gene>
<protein>
    <submittedName>
        <fullName evidence="1">Uncharacterized protein</fullName>
    </submittedName>
</protein>
<keyword evidence="2" id="KW-1185">Reference proteome</keyword>
<accession>A0A9X3XR34</accession>
<dbReference type="EMBL" id="JAMRYU010000049">
    <property type="protein sequence ID" value="MDC4242609.1"/>
    <property type="molecule type" value="Genomic_DNA"/>
</dbReference>
<proteinExistence type="predicted"/>
<evidence type="ECO:0000313" key="1">
    <source>
        <dbReference type="EMBL" id="MDC4242609.1"/>
    </source>
</evidence>
<dbReference type="AlphaFoldDB" id="A0A9X3XR34"/>
<sequence length="214" mass="24127">MIIDKVEFKRLKKEGGRLRCIIIVDSNFGSGNLCVNNYGIFFEQAFKDKHFISFESIKSFDVNGLNIHIVYEEDYKISFVCKKQKHVIELYNEYAKYNHFDTLTSEDIKNEEREHKEAENQRKKELFEKIMASNPEVSQSPQRTPSYIPVKEKTVCCPKCGSTQLTANKKGVGLGKAAIGAFVAGPYGLVAGGIGKNKIIITCLNCGKQFKPGK</sequence>
<dbReference type="RefSeq" id="WP_195959959.1">
    <property type="nucleotide sequence ID" value="NZ_JADPFN010000017.1"/>
</dbReference>
<comment type="caution">
    <text evidence="1">The sequence shown here is derived from an EMBL/GenBank/DDBJ whole genome shotgun (WGS) entry which is preliminary data.</text>
</comment>